<evidence type="ECO:0000313" key="2">
    <source>
        <dbReference type="WBParaSite" id="RSKR_0000792400.1"/>
    </source>
</evidence>
<reference evidence="2" key="1">
    <citation type="submission" date="2016-11" db="UniProtKB">
        <authorList>
            <consortium name="WormBaseParasite"/>
        </authorList>
    </citation>
    <scope>IDENTIFICATION</scope>
    <source>
        <strain evidence="2">KR3021</strain>
    </source>
</reference>
<dbReference type="Proteomes" id="UP000095286">
    <property type="component" value="Unplaced"/>
</dbReference>
<sequence>MFGVTKEINLIHGSPGSYPKNLSICFNEDEHETIAAFAGSNYFQVIKWDDKEEMEIGDPTFLKKGFGTDKHMPIIQVGLVFPDSRSYPLLIVCSATQVFVYDTRNNKPLHSVNLPSNLGHSKFTFARGITHVENTILVGTSRGDILNIYCSGETSFSNKKSSSEHKKAIMDLATCRFDLITISCDSSGLVCVWNKNFKAPVKRILTNLKVNVINILRKHAILGTLTGQVFLYNIQTGEMKVEVCTNARAISAISVAPESAYILIGGEDGVITVWKLHTRKPDPFQIEWRYNELGDSNRLLVGVDFANGREEIVWIEDEKPTKELFTNDLIDETINKINENKVNALDNATNENSAEPKKSTDPNFKFYKCRFCGLSFNYPTTLKAHERVHNVTMPYSCSKCDESFHYMCELEYHSKQHVDQKGYKCNCGRTFHTYTDMLYHKHDGEDYYLENPDAPILLSNNAPSTKYDSNQVYDDISQITASTYAQPKSGERMIEGLVPIKIPVPAYAVEGYEPKNPLKTYSETRSKPYICQYCSKAYTDSRSLTYHMYSHRGERSFNPRASRYLMSRTN</sequence>
<accession>A0AC35U5T0</accession>
<protein>
    <submittedName>
        <fullName evidence="2">C2H2-type domain-containing protein</fullName>
    </submittedName>
</protein>
<organism evidence="1 2">
    <name type="scientific">Rhabditophanes sp. KR3021</name>
    <dbReference type="NCBI Taxonomy" id="114890"/>
    <lineage>
        <taxon>Eukaryota</taxon>
        <taxon>Metazoa</taxon>
        <taxon>Ecdysozoa</taxon>
        <taxon>Nematoda</taxon>
        <taxon>Chromadorea</taxon>
        <taxon>Rhabditida</taxon>
        <taxon>Tylenchina</taxon>
        <taxon>Panagrolaimomorpha</taxon>
        <taxon>Strongyloidoidea</taxon>
        <taxon>Alloionematidae</taxon>
        <taxon>Rhabditophanes</taxon>
    </lineage>
</organism>
<evidence type="ECO:0000313" key="1">
    <source>
        <dbReference type="Proteomes" id="UP000095286"/>
    </source>
</evidence>
<name>A0AC35U5T0_9BILA</name>
<proteinExistence type="predicted"/>
<dbReference type="WBParaSite" id="RSKR_0000792400.1">
    <property type="protein sequence ID" value="RSKR_0000792400.1"/>
    <property type="gene ID" value="RSKR_0000792400"/>
</dbReference>